<reference evidence="2" key="1">
    <citation type="submission" date="2021-01" db="EMBL/GenBank/DDBJ databases">
        <title>Whole genome shotgun sequence of Sinosporangium siamense NBRC 109515.</title>
        <authorList>
            <person name="Komaki H."/>
            <person name="Tamura T."/>
        </authorList>
    </citation>
    <scope>NUCLEOTIDE SEQUENCE</scope>
    <source>
        <strain evidence="2">NBRC 109515</strain>
    </source>
</reference>
<name>A0A919RI06_9ACTN</name>
<dbReference type="InterPro" id="IPR025164">
    <property type="entry name" value="Toastrack_DUF4097"/>
</dbReference>
<organism evidence="2 3">
    <name type="scientific">Sinosporangium siamense</name>
    <dbReference type="NCBI Taxonomy" id="1367973"/>
    <lineage>
        <taxon>Bacteria</taxon>
        <taxon>Bacillati</taxon>
        <taxon>Actinomycetota</taxon>
        <taxon>Actinomycetes</taxon>
        <taxon>Streptosporangiales</taxon>
        <taxon>Streptosporangiaceae</taxon>
        <taxon>Sinosporangium</taxon>
    </lineage>
</organism>
<feature type="domain" description="DUF4097" evidence="1">
    <location>
        <begin position="47"/>
        <end position="218"/>
    </location>
</feature>
<evidence type="ECO:0000259" key="1">
    <source>
        <dbReference type="Pfam" id="PF13349"/>
    </source>
</evidence>
<evidence type="ECO:0000313" key="2">
    <source>
        <dbReference type="EMBL" id="GII93998.1"/>
    </source>
</evidence>
<evidence type="ECO:0000313" key="3">
    <source>
        <dbReference type="Proteomes" id="UP000606172"/>
    </source>
</evidence>
<dbReference type="RefSeq" id="WP_204027800.1">
    <property type="nucleotide sequence ID" value="NZ_BOOW01000027.1"/>
</dbReference>
<keyword evidence="3" id="KW-1185">Reference proteome</keyword>
<sequence length="287" mass="30203">MATIDTPEPISAVVDLPTGNVWIRAGDHHVTVVDVRPTDHHDDNDVQAAEQTRIDYADGRLTVKAHRTRKSPLASLASLFLGSGSVDVLIELPAGSRVHVATAAGDLRTEGPLGECTLTVTAGDVRVEETGRLRVQVGDGDVTVTRADGHTDVTVGNGDIRIREVRGPVTAGTTNGDVTVGTVSGDLRARVATGDITVERPMAGVAAKTAYGEIHVREIARGHSVLESGYGDLDIGIREGTAAYLDINSGYGDVHVSLSEYDAAEHAEDSAEIRAFTSYGDIAVHRA</sequence>
<accession>A0A919RI06</accession>
<comment type="caution">
    <text evidence="2">The sequence shown here is derived from an EMBL/GenBank/DDBJ whole genome shotgun (WGS) entry which is preliminary data.</text>
</comment>
<dbReference type="Pfam" id="PF13349">
    <property type="entry name" value="DUF4097"/>
    <property type="match status" value="1"/>
</dbReference>
<dbReference type="Proteomes" id="UP000606172">
    <property type="component" value="Unassembled WGS sequence"/>
</dbReference>
<dbReference type="EMBL" id="BOOW01000027">
    <property type="protein sequence ID" value="GII93998.1"/>
    <property type="molecule type" value="Genomic_DNA"/>
</dbReference>
<proteinExistence type="predicted"/>
<protein>
    <recommendedName>
        <fullName evidence="1">DUF4097 domain-containing protein</fullName>
    </recommendedName>
</protein>
<dbReference type="AlphaFoldDB" id="A0A919RI06"/>
<gene>
    <name evidence="2" type="ORF">Ssi02_42290</name>
</gene>